<organism evidence="4 5">
    <name type="scientific">Halomonas elongata</name>
    <dbReference type="NCBI Taxonomy" id="2746"/>
    <lineage>
        <taxon>Bacteria</taxon>
        <taxon>Pseudomonadati</taxon>
        <taxon>Pseudomonadota</taxon>
        <taxon>Gammaproteobacteria</taxon>
        <taxon>Oceanospirillales</taxon>
        <taxon>Halomonadaceae</taxon>
        <taxon>Halomonas</taxon>
    </lineage>
</organism>
<dbReference type="InterPro" id="IPR000462">
    <property type="entry name" value="CDP-OH_P_trans"/>
</dbReference>
<dbReference type="Gene3D" id="1.20.120.1760">
    <property type="match status" value="1"/>
</dbReference>
<reference evidence="4 5" key="1">
    <citation type="submission" date="2016-06" db="EMBL/GenBank/DDBJ databases">
        <title>Genome sequence of halotolerant plant growth promoting strain of Halomonas elongata HEK1 isolated from salterns of Rann of Kutch, Gujarat, India.</title>
        <authorList>
            <person name="Gaba S."/>
            <person name="Singh R.N."/>
            <person name="Abrol S."/>
            <person name="Kaushik R."/>
            <person name="Saxena A.K."/>
        </authorList>
    </citation>
    <scope>NUCLEOTIDE SEQUENCE [LARGE SCALE GENOMIC DNA]</scope>
    <source>
        <strain evidence="4 5">HEK1</strain>
    </source>
</reference>
<keyword evidence="3" id="KW-0812">Transmembrane</keyword>
<dbReference type="GO" id="GO:0016780">
    <property type="term" value="F:phosphotransferase activity, for other substituted phosphate groups"/>
    <property type="evidence" value="ECO:0007669"/>
    <property type="project" value="InterPro"/>
</dbReference>
<feature type="transmembrane region" description="Helical" evidence="3">
    <location>
        <begin position="33"/>
        <end position="60"/>
    </location>
</feature>
<dbReference type="Pfam" id="PF01066">
    <property type="entry name" value="CDP-OH_P_transf"/>
    <property type="match status" value="1"/>
</dbReference>
<dbReference type="GO" id="GO:0008654">
    <property type="term" value="P:phospholipid biosynthetic process"/>
    <property type="evidence" value="ECO:0007669"/>
    <property type="project" value="InterPro"/>
</dbReference>
<dbReference type="PROSITE" id="PS00379">
    <property type="entry name" value="CDP_ALCOHOL_P_TRANSF"/>
    <property type="match status" value="1"/>
</dbReference>
<evidence type="ECO:0000256" key="1">
    <source>
        <dbReference type="ARBA" id="ARBA00022679"/>
    </source>
</evidence>
<dbReference type="GO" id="GO:0016020">
    <property type="term" value="C:membrane"/>
    <property type="evidence" value="ECO:0007669"/>
    <property type="project" value="InterPro"/>
</dbReference>
<gene>
    <name evidence="4" type="primary">ynjF</name>
    <name evidence="4" type="ORF">A8U91_00077</name>
</gene>
<evidence type="ECO:0000256" key="2">
    <source>
        <dbReference type="RuleBase" id="RU003750"/>
    </source>
</evidence>
<keyword evidence="3" id="KW-0472">Membrane</keyword>
<name>A0A1B8P0L9_HALEL</name>
<dbReference type="PATRIC" id="fig|2746.7.peg.78"/>
<proteinExistence type="inferred from homology"/>
<evidence type="ECO:0000313" key="4">
    <source>
        <dbReference type="EMBL" id="OBX35743.1"/>
    </source>
</evidence>
<comment type="caution">
    <text evidence="4">The sequence shown here is derived from an EMBL/GenBank/DDBJ whole genome shotgun (WGS) entry which is preliminary data.</text>
</comment>
<evidence type="ECO:0000313" key="5">
    <source>
        <dbReference type="Proteomes" id="UP000092504"/>
    </source>
</evidence>
<sequence>MLDRWTMPLTQAPLKWMAKGLARLGVRPDQVTLVAFLVGMLALPLLIWQAYTAALVMILLNRLGDGLDGALARYTGRASDAGGFLDIGLDFVFYAAVVLGFVLADPAVNALQGHFCCSRSSAPGRPFWPSPSWRPAMGWRGRASSARPSITCMA</sequence>
<accession>A0A1B8P0L9</accession>
<comment type="similarity">
    <text evidence="2">Belongs to the CDP-alcohol phosphatidyltransferase class-I family.</text>
</comment>
<dbReference type="EMBL" id="MAJD01000001">
    <property type="protein sequence ID" value="OBX35743.1"/>
    <property type="molecule type" value="Genomic_DNA"/>
</dbReference>
<dbReference type="Proteomes" id="UP000092504">
    <property type="component" value="Unassembled WGS sequence"/>
</dbReference>
<dbReference type="InterPro" id="IPR048254">
    <property type="entry name" value="CDP_ALCOHOL_P_TRANSF_CS"/>
</dbReference>
<dbReference type="InterPro" id="IPR043130">
    <property type="entry name" value="CDP-OH_PTrfase_TM_dom"/>
</dbReference>
<feature type="transmembrane region" description="Helical" evidence="3">
    <location>
        <begin position="81"/>
        <end position="104"/>
    </location>
</feature>
<keyword evidence="1 2" id="KW-0808">Transferase</keyword>
<keyword evidence="3" id="KW-1133">Transmembrane helix</keyword>
<dbReference type="AlphaFoldDB" id="A0A1B8P0L9"/>
<evidence type="ECO:0000256" key="3">
    <source>
        <dbReference type="SAM" id="Phobius"/>
    </source>
</evidence>
<protein>
    <submittedName>
        <fullName evidence="4">Inner membrane protein YnjF</fullName>
    </submittedName>
</protein>